<sequence>MDLPGRDLSPTRDELLARHARDNAGASMAFALRCSALIAALVLIDWRGLSAEPLPAGIFLAVMLGRYLADLVPLAGRKRKQIRDLRPETKFGVHDRQSLLSLVSDVEARLGIPANRYPVYLVREKSLNAAAVSLGLDSLLGRVDGVYLHRQTLHVLEPRELAFVIGHELGHCHRYYLKSSRWELLNLLLVAAAGLAAVPLASGWGWLGVFGLGLLAVAVLYAMRSQSLASIRTIEHLCDDYGARAAGVVNGVNALLKIASESEAANRVTRFCLEVGRQRGDIDPLELMAEYEKAAPFGKLDPAEADRFLAASLQEVERRKQGLSLRGMLDYLNDSEVDEDALDELRVLWKRLDEVQAIDWTKPLRETGAKQLTEEQIDRVVAALAANPAAVLSRTPEELAEETTHPTTRKRVLYLWQNRDAIKAAANDTTGDGARGNPYLR</sequence>
<feature type="transmembrane region" description="Helical" evidence="12">
    <location>
        <begin position="184"/>
        <end position="200"/>
    </location>
</feature>
<evidence type="ECO:0000256" key="9">
    <source>
        <dbReference type="ARBA" id="ARBA00022989"/>
    </source>
</evidence>
<evidence type="ECO:0000259" key="13">
    <source>
        <dbReference type="Pfam" id="PF01435"/>
    </source>
</evidence>
<dbReference type="Pfam" id="PF01435">
    <property type="entry name" value="Peptidase_M48"/>
    <property type="match status" value="1"/>
</dbReference>
<dbReference type="OrthoDB" id="240785at2"/>
<keyword evidence="5 12" id="KW-0812">Transmembrane</keyword>
<dbReference type="GO" id="GO:0046872">
    <property type="term" value="F:metal ion binding"/>
    <property type="evidence" value="ECO:0007669"/>
    <property type="project" value="UniProtKB-KW"/>
</dbReference>
<keyword evidence="11 12" id="KW-0472">Membrane</keyword>
<evidence type="ECO:0000256" key="3">
    <source>
        <dbReference type="ARBA" id="ARBA00022475"/>
    </source>
</evidence>
<dbReference type="InterPro" id="IPR050083">
    <property type="entry name" value="HtpX_protease"/>
</dbReference>
<proteinExistence type="predicted"/>
<dbReference type="Proteomes" id="UP000317421">
    <property type="component" value="Unassembled WGS sequence"/>
</dbReference>
<dbReference type="PANTHER" id="PTHR43221">
    <property type="entry name" value="PROTEASE HTPX"/>
    <property type="match status" value="1"/>
</dbReference>
<dbReference type="GO" id="GO:0005886">
    <property type="term" value="C:plasma membrane"/>
    <property type="evidence" value="ECO:0007669"/>
    <property type="project" value="UniProtKB-SubCell"/>
</dbReference>
<keyword evidence="3" id="KW-1003">Cell membrane</keyword>
<evidence type="ECO:0000256" key="5">
    <source>
        <dbReference type="ARBA" id="ARBA00022692"/>
    </source>
</evidence>
<keyword evidence="8" id="KW-0862">Zinc</keyword>
<evidence type="ECO:0000256" key="2">
    <source>
        <dbReference type="ARBA" id="ARBA00004651"/>
    </source>
</evidence>
<dbReference type="GO" id="GO:0006508">
    <property type="term" value="P:proteolysis"/>
    <property type="evidence" value="ECO:0007669"/>
    <property type="project" value="UniProtKB-KW"/>
</dbReference>
<feature type="transmembrane region" description="Helical" evidence="12">
    <location>
        <begin position="24"/>
        <end position="44"/>
    </location>
</feature>
<evidence type="ECO:0000256" key="7">
    <source>
        <dbReference type="ARBA" id="ARBA00022801"/>
    </source>
</evidence>
<keyword evidence="10" id="KW-0482">Metalloprotease</keyword>
<keyword evidence="4 14" id="KW-0645">Protease</keyword>
<dbReference type="AlphaFoldDB" id="A0A5C6ALR5"/>
<comment type="caution">
    <text evidence="14">The sequence shown here is derived from an EMBL/GenBank/DDBJ whole genome shotgun (WGS) entry which is preliminary data.</text>
</comment>
<comment type="subcellular location">
    <subcellularLocation>
        <location evidence="2">Cell membrane</location>
        <topology evidence="2">Multi-pass membrane protein</topology>
    </subcellularLocation>
</comment>
<protein>
    <submittedName>
        <fullName evidence="14">Protease HtpX</fullName>
    </submittedName>
</protein>
<accession>A0A5C6ALR5</accession>
<evidence type="ECO:0000256" key="8">
    <source>
        <dbReference type="ARBA" id="ARBA00022833"/>
    </source>
</evidence>
<evidence type="ECO:0000256" key="1">
    <source>
        <dbReference type="ARBA" id="ARBA00001947"/>
    </source>
</evidence>
<dbReference type="GO" id="GO:0004222">
    <property type="term" value="F:metalloendopeptidase activity"/>
    <property type="evidence" value="ECO:0007669"/>
    <property type="project" value="InterPro"/>
</dbReference>
<dbReference type="InterPro" id="IPR001915">
    <property type="entry name" value="Peptidase_M48"/>
</dbReference>
<evidence type="ECO:0000313" key="15">
    <source>
        <dbReference type="Proteomes" id="UP000317421"/>
    </source>
</evidence>
<evidence type="ECO:0000313" key="14">
    <source>
        <dbReference type="EMBL" id="TWU00407.1"/>
    </source>
</evidence>
<comment type="cofactor">
    <cofactor evidence="1">
        <name>Zn(2+)</name>
        <dbReference type="ChEBI" id="CHEBI:29105"/>
    </cofactor>
</comment>
<keyword evidence="7" id="KW-0378">Hydrolase</keyword>
<keyword evidence="9 12" id="KW-1133">Transmembrane helix</keyword>
<evidence type="ECO:0000256" key="6">
    <source>
        <dbReference type="ARBA" id="ARBA00022723"/>
    </source>
</evidence>
<reference evidence="14 15" key="1">
    <citation type="submission" date="2019-02" db="EMBL/GenBank/DDBJ databases">
        <title>Deep-cultivation of Planctomycetes and their phenomic and genomic characterization uncovers novel biology.</title>
        <authorList>
            <person name="Wiegand S."/>
            <person name="Jogler M."/>
            <person name="Boedeker C."/>
            <person name="Pinto D."/>
            <person name="Vollmers J."/>
            <person name="Rivas-Marin E."/>
            <person name="Kohn T."/>
            <person name="Peeters S.H."/>
            <person name="Heuer A."/>
            <person name="Rast P."/>
            <person name="Oberbeckmann S."/>
            <person name="Bunk B."/>
            <person name="Jeske O."/>
            <person name="Meyerdierks A."/>
            <person name="Storesund J.E."/>
            <person name="Kallscheuer N."/>
            <person name="Luecker S."/>
            <person name="Lage O.M."/>
            <person name="Pohl T."/>
            <person name="Merkel B.J."/>
            <person name="Hornburger P."/>
            <person name="Mueller R.-W."/>
            <person name="Bruemmer F."/>
            <person name="Labrenz M."/>
            <person name="Spormann A.M."/>
            <person name="Op Den Camp H."/>
            <person name="Overmann J."/>
            <person name="Amann R."/>
            <person name="Jetten M.S.M."/>
            <person name="Mascher T."/>
            <person name="Medema M.H."/>
            <person name="Devos D.P."/>
            <person name="Kaster A.-K."/>
            <person name="Ovreas L."/>
            <person name="Rohde M."/>
            <person name="Galperin M.Y."/>
            <person name="Jogler C."/>
        </authorList>
    </citation>
    <scope>NUCLEOTIDE SEQUENCE [LARGE SCALE GENOMIC DNA]</scope>
    <source>
        <strain evidence="14 15">Pla108</strain>
    </source>
</reference>
<keyword evidence="6" id="KW-0479">Metal-binding</keyword>
<name>A0A5C6ALR5_9BACT</name>
<keyword evidence="15" id="KW-1185">Reference proteome</keyword>
<feature type="transmembrane region" description="Helical" evidence="12">
    <location>
        <begin position="56"/>
        <end position="76"/>
    </location>
</feature>
<evidence type="ECO:0000256" key="11">
    <source>
        <dbReference type="ARBA" id="ARBA00023136"/>
    </source>
</evidence>
<dbReference type="PANTHER" id="PTHR43221:SF1">
    <property type="entry name" value="PROTEASE HTPX"/>
    <property type="match status" value="1"/>
</dbReference>
<dbReference type="RefSeq" id="WP_146444083.1">
    <property type="nucleotide sequence ID" value="NZ_SJPR01000001.1"/>
</dbReference>
<feature type="domain" description="Peptidase M48" evidence="13">
    <location>
        <begin position="97"/>
        <end position="312"/>
    </location>
</feature>
<dbReference type="EMBL" id="SJPR01000001">
    <property type="protein sequence ID" value="TWU00407.1"/>
    <property type="molecule type" value="Genomic_DNA"/>
</dbReference>
<dbReference type="Gene3D" id="3.30.2010.10">
    <property type="entry name" value="Metalloproteases ('zincins'), catalytic domain"/>
    <property type="match status" value="1"/>
</dbReference>
<evidence type="ECO:0000256" key="12">
    <source>
        <dbReference type="SAM" id="Phobius"/>
    </source>
</evidence>
<feature type="transmembrane region" description="Helical" evidence="12">
    <location>
        <begin position="206"/>
        <end position="223"/>
    </location>
</feature>
<organism evidence="14 15">
    <name type="scientific">Botrimarina colliarenosi</name>
    <dbReference type="NCBI Taxonomy" id="2528001"/>
    <lineage>
        <taxon>Bacteria</taxon>
        <taxon>Pseudomonadati</taxon>
        <taxon>Planctomycetota</taxon>
        <taxon>Planctomycetia</taxon>
        <taxon>Pirellulales</taxon>
        <taxon>Lacipirellulaceae</taxon>
        <taxon>Botrimarina</taxon>
    </lineage>
</organism>
<gene>
    <name evidence="14" type="primary">htpX</name>
    <name evidence="14" type="ORF">Pla108_13580</name>
</gene>
<evidence type="ECO:0000256" key="10">
    <source>
        <dbReference type="ARBA" id="ARBA00023049"/>
    </source>
</evidence>
<evidence type="ECO:0000256" key="4">
    <source>
        <dbReference type="ARBA" id="ARBA00022670"/>
    </source>
</evidence>